<comment type="caution">
    <text evidence="2">The sequence shown here is derived from an EMBL/GenBank/DDBJ whole genome shotgun (WGS) entry which is preliminary data.</text>
</comment>
<feature type="transmembrane region" description="Helical" evidence="1">
    <location>
        <begin position="27"/>
        <end position="51"/>
    </location>
</feature>
<organism evidence="2 3">
    <name type="scientific">Trichormus variabilis SAG 1403-4b</name>
    <dbReference type="NCBI Taxonomy" id="447716"/>
    <lineage>
        <taxon>Bacteria</taxon>
        <taxon>Bacillati</taxon>
        <taxon>Cyanobacteriota</taxon>
        <taxon>Cyanophyceae</taxon>
        <taxon>Nostocales</taxon>
        <taxon>Nostocaceae</taxon>
        <taxon>Trichormus</taxon>
    </lineage>
</organism>
<gene>
    <name evidence="2" type="ORF">DSM107003_00830</name>
</gene>
<reference evidence="2 3" key="1">
    <citation type="journal article" date="2019" name="Genome Biol. Evol.">
        <title>Day and night: Metabolic profiles and evolutionary relationships of six axenic non-marine cyanobacteria.</title>
        <authorList>
            <person name="Will S.E."/>
            <person name="Henke P."/>
            <person name="Boedeker C."/>
            <person name="Huang S."/>
            <person name="Brinkmann H."/>
            <person name="Rohde M."/>
            <person name="Jarek M."/>
            <person name="Friedl T."/>
            <person name="Seufert S."/>
            <person name="Schumacher M."/>
            <person name="Overmann J."/>
            <person name="Neumann-Schaal M."/>
            <person name="Petersen J."/>
        </authorList>
    </citation>
    <scope>NUCLEOTIDE SEQUENCE [LARGE SCALE GENOMIC DNA]</scope>
    <source>
        <strain evidence="2 3">SAG 1403-4b</strain>
    </source>
</reference>
<proteinExistence type="predicted"/>
<name>A0A3S1CDC8_ANAVA</name>
<evidence type="ECO:0000256" key="1">
    <source>
        <dbReference type="SAM" id="Phobius"/>
    </source>
</evidence>
<accession>A0A3S1CDC8</accession>
<evidence type="ECO:0000313" key="3">
    <source>
        <dbReference type="Proteomes" id="UP000276103"/>
    </source>
</evidence>
<evidence type="ECO:0000313" key="2">
    <source>
        <dbReference type="EMBL" id="RUS99499.1"/>
    </source>
</evidence>
<keyword evidence="1" id="KW-0472">Membrane</keyword>
<dbReference type="OrthoDB" id="9180922at2"/>
<dbReference type="AlphaFoldDB" id="A0A3S1CDC8"/>
<dbReference type="EMBL" id="RSCM01000001">
    <property type="protein sequence ID" value="RUS99499.1"/>
    <property type="molecule type" value="Genomic_DNA"/>
</dbReference>
<keyword evidence="3" id="KW-1185">Reference proteome</keyword>
<sequence>MKLTEIIDIVKIFIMNLNVSEKLDLDIVRTLIMSFTALIAVFSFGNTIILWRKTNRPIISAFVETHSRGNIATTYNLLVINSGNRPAVDIQLRVVDIETLKKCLTQEIDHPKVVELFRCFSNEGIIPLLN</sequence>
<dbReference type="Proteomes" id="UP000276103">
    <property type="component" value="Unassembled WGS sequence"/>
</dbReference>
<keyword evidence="1" id="KW-1133">Transmembrane helix</keyword>
<keyword evidence="1" id="KW-0812">Transmembrane</keyword>
<protein>
    <submittedName>
        <fullName evidence="2">Uncharacterized protein</fullName>
    </submittedName>
</protein>
<dbReference type="RefSeq" id="WP_127051703.1">
    <property type="nucleotide sequence ID" value="NZ_RSCM01000001.1"/>
</dbReference>